<dbReference type="EMBL" id="SMAE01000003">
    <property type="protein sequence ID" value="TCS90753.1"/>
    <property type="molecule type" value="Genomic_DNA"/>
</dbReference>
<accession>A0A4R3L167</accession>
<comment type="caution">
    <text evidence="1">The sequence shown here is derived from an EMBL/GenBank/DDBJ whole genome shotgun (WGS) entry which is preliminary data.</text>
</comment>
<name>A0A4R3L167_9FIRM</name>
<gene>
    <name evidence="1" type="ORF">EDD65_10358</name>
</gene>
<dbReference type="Proteomes" id="UP000294567">
    <property type="component" value="Unassembled WGS sequence"/>
</dbReference>
<dbReference type="RefSeq" id="WP_132026383.1">
    <property type="nucleotide sequence ID" value="NZ_CP068564.1"/>
</dbReference>
<reference evidence="1 2" key="1">
    <citation type="submission" date="2019-03" db="EMBL/GenBank/DDBJ databases">
        <title>Genomic Encyclopedia of Type Strains, Phase IV (KMG-IV): sequencing the most valuable type-strain genomes for metagenomic binning, comparative biology and taxonomic classification.</title>
        <authorList>
            <person name="Goeker M."/>
        </authorList>
    </citation>
    <scope>NUCLEOTIDE SEQUENCE [LARGE SCALE GENOMIC DNA]</scope>
    <source>
        <strain evidence="1 2">DSM 26752</strain>
    </source>
</reference>
<sequence>MINIIDTFEDFKNCFANNLNLSIEEKIKLWEECYISKYPELEHKCKNDYEDNGYHWRDIAKGMVFNRTKDDFDKMIMAYENILEIMAGINEKVELVFSVDLDINIVLYCGLLNSAGWVDEYGGKRAILYGIDKIAELNWHTIDKLKPLLSHELCHIVHFELRGEDTIPKDIEENKYSKGIWRIYTEGFAQFFQKKLLNEEIDSRGIEWENACKLNEDRLKELYLEALKDKDKGTNDFFGDWFQVLGLSDTGYFLGKQMMKKLKNKYNIVDIAKLSFSNIEKEVIEYLERFTL</sequence>
<dbReference type="AlphaFoldDB" id="A0A4R3L167"/>
<organism evidence="1 2">
    <name type="scientific">Keratinibaculum paraultunense</name>
    <dbReference type="NCBI Taxonomy" id="1278232"/>
    <lineage>
        <taxon>Bacteria</taxon>
        <taxon>Bacillati</taxon>
        <taxon>Bacillota</taxon>
        <taxon>Tissierellia</taxon>
        <taxon>Tissierellales</taxon>
        <taxon>Tepidimicrobiaceae</taxon>
        <taxon>Keratinibaculum</taxon>
    </lineage>
</organism>
<dbReference type="OrthoDB" id="2034629at2"/>
<protein>
    <submittedName>
        <fullName evidence="1">Uncharacterized protein</fullName>
    </submittedName>
</protein>
<evidence type="ECO:0000313" key="1">
    <source>
        <dbReference type="EMBL" id="TCS90753.1"/>
    </source>
</evidence>
<keyword evidence="2" id="KW-1185">Reference proteome</keyword>
<evidence type="ECO:0000313" key="2">
    <source>
        <dbReference type="Proteomes" id="UP000294567"/>
    </source>
</evidence>
<proteinExistence type="predicted"/>